<keyword evidence="19" id="KW-1185">Reference proteome</keyword>
<comment type="pathway">
    <text evidence="2 14">Glycan biosynthesis; trehalose biosynthesis.</text>
</comment>
<comment type="similarity">
    <text evidence="3 14">Belongs to the glycosyl hydrolase 13 family.</text>
</comment>
<dbReference type="PANTHER" id="PTHR43651">
    <property type="entry name" value="1,4-ALPHA-GLUCAN-BRANCHING ENZYME"/>
    <property type="match status" value="1"/>
</dbReference>
<evidence type="ECO:0000256" key="14">
    <source>
        <dbReference type="PIRNR" id="PIRNR006337"/>
    </source>
</evidence>
<dbReference type="SMART" id="SM00642">
    <property type="entry name" value="Aamy"/>
    <property type="match status" value="1"/>
</dbReference>
<evidence type="ECO:0000256" key="11">
    <source>
        <dbReference type="ARBA" id="ARBA00033284"/>
    </source>
</evidence>
<dbReference type="GO" id="GO:0005992">
    <property type="term" value="P:trehalose biosynthetic process"/>
    <property type="evidence" value="ECO:0007669"/>
    <property type="project" value="UniProtKB-UniRule"/>
</dbReference>
<dbReference type="EC" id="3.2.1.141" evidence="4 13"/>
<keyword evidence="7 14" id="KW-0378">Hydrolase</keyword>
<evidence type="ECO:0000256" key="4">
    <source>
        <dbReference type="ARBA" id="ARBA00012268"/>
    </source>
</evidence>
<evidence type="ECO:0000256" key="15">
    <source>
        <dbReference type="PIRSR" id="PIRSR006337-1"/>
    </source>
</evidence>
<evidence type="ECO:0000256" key="3">
    <source>
        <dbReference type="ARBA" id="ARBA00008061"/>
    </source>
</evidence>
<evidence type="ECO:0000256" key="12">
    <source>
        <dbReference type="ARBA" id="ARBA00034013"/>
    </source>
</evidence>
<dbReference type="RefSeq" id="WP_028288151.1">
    <property type="nucleotide sequence ID" value="NZ_BMLF01000001.1"/>
</dbReference>
<accession>A0A917STR7</accession>
<feature type="active site" description="Nucleophile" evidence="15">
    <location>
        <position position="254"/>
    </location>
</feature>
<dbReference type="GO" id="GO:0005737">
    <property type="term" value="C:cytoplasm"/>
    <property type="evidence" value="ECO:0007669"/>
    <property type="project" value="UniProtKB-SubCell"/>
</dbReference>
<dbReference type="InterPro" id="IPR013783">
    <property type="entry name" value="Ig-like_fold"/>
</dbReference>
<dbReference type="InterPro" id="IPR014756">
    <property type="entry name" value="Ig_E-set"/>
</dbReference>
<keyword evidence="9 14" id="KW-0326">Glycosidase</keyword>
<dbReference type="SUPFAM" id="SSF51445">
    <property type="entry name" value="(Trans)glycosidases"/>
    <property type="match status" value="1"/>
</dbReference>
<dbReference type="PANTHER" id="PTHR43651:SF11">
    <property type="entry name" value="MALTO-OLIGOSYLTREHALOSE TREHALOHYDROLASE"/>
    <property type="match status" value="1"/>
</dbReference>
<dbReference type="Gene3D" id="2.60.40.1180">
    <property type="entry name" value="Golgi alpha-mannosidase II"/>
    <property type="match status" value="1"/>
</dbReference>
<sequence length="577" mass="63311">MTPETYSWGALPLDGGRWRFRLWAPGLTGLTLRLEGRDLAMESESDGWFSLVTEAAAGDAYSYVLPDGRVVPDPASRRQAGDVHGASVLTAPAAPEVWHGRPWEEAVIYELHLGTFTHAGTCRAAIDELPLLAELGFTAIEIMPVAQFGGDRGWGYDGVLPYAPHPGYGTPEDLRALVAAAQEAGLMVLLDVVYNHFGPDGNYLNAYAPDFFDPDRQTPWGAGIDYTQGPVRRFFIENALYWLREFGFDGLRLDAIDQIRDPSRPDLLEELARELRAALPDRTIHLTTEDNRNITRLHAREGDGSVPLYSGEWNDDFHNAAHVAATGETEGYYEAYADDPWHHLGTALTEGFTIKGQGGRGEPSGHLPPVAFVDFLQNHDQIGNRARGDRLSTLADPAVLEALTSILLLSPHIPMVFMGDEYGETRPFLFFAGFEGDLAKAVTKGRRSEFAGFAAFNEEAVPDPIDRATFTASRLDRRRRGTPEGQAALERTRRLLALRAARVVPHLAGAGPESGRLLMAEDGVLAIDWTLNGAVLSLRADLGRGDAEVPRAQGDCFYRSARPDSGPWAAHYLRELT</sequence>
<evidence type="ECO:0000256" key="2">
    <source>
        <dbReference type="ARBA" id="ARBA00005199"/>
    </source>
</evidence>
<dbReference type="InterPro" id="IPR012768">
    <property type="entry name" value="Trehalose_TreZ"/>
</dbReference>
<evidence type="ECO:0000256" key="8">
    <source>
        <dbReference type="ARBA" id="ARBA00023277"/>
    </source>
</evidence>
<evidence type="ECO:0000256" key="16">
    <source>
        <dbReference type="PIRSR" id="PIRSR006337-3"/>
    </source>
</evidence>
<evidence type="ECO:0000256" key="10">
    <source>
        <dbReference type="ARBA" id="ARBA00032057"/>
    </source>
</evidence>
<dbReference type="InterPro" id="IPR013780">
    <property type="entry name" value="Glyco_hydro_b"/>
</dbReference>
<reference evidence="18" key="1">
    <citation type="journal article" date="2014" name="Int. J. Syst. Evol. Microbiol.">
        <title>Complete genome sequence of Corynebacterium casei LMG S-19264T (=DSM 44701T), isolated from a smear-ripened cheese.</title>
        <authorList>
            <consortium name="US DOE Joint Genome Institute (JGI-PGF)"/>
            <person name="Walter F."/>
            <person name="Albersmeier A."/>
            <person name="Kalinowski J."/>
            <person name="Ruckert C."/>
        </authorList>
    </citation>
    <scope>NUCLEOTIDE SEQUENCE</scope>
    <source>
        <strain evidence="18">CGMCC 1.6293</strain>
    </source>
</reference>
<comment type="catalytic activity">
    <reaction evidence="12 14">
        <text>hydrolysis of (1-&gt;4)-alpha-D-glucosidic linkage in 4-alpha-D-[(1-&gt;4)-alpha-D-glucanosyl]n trehalose to yield trehalose and (1-&gt;4)-alpha-D-glucan.</text>
        <dbReference type="EC" id="3.2.1.141"/>
    </reaction>
</comment>
<feature type="active site" description="Proton donor" evidence="15">
    <location>
        <position position="289"/>
    </location>
</feature>
<dbReference type="InterPro" id="IPR044901">
    <property type="entry name" value="Trehalose_TreZ_E-set_sf"/>
</dbReference>
<dbReference type="EMBL" id="BMLF01000001">
    <property type="protein sequence ID" value="GGL97344.1"/>
    <property type="molecule type" value="Genomic_DNA"/>
</dbReference>
<dbReference type="InterPro" id="IPR006047">
    <property type="entry name" value="GH13_cat_dom"/>
</dbReference>
<dbReference type="Proteomes" id="UP000649829">
    <property type="component" value="Unassembled WGS sequence"/>
</dbReference>
<gene>
    <name evidence="18" type="ORF">GCM10011534_19200</name>
</gene>
<dbReference type="InterPro" id="IPR017853">
    <property type="entry name" value="GH"/>
</dbReference>
<dbReference type="GO" id="GO:0033942">
    <property type="term" value="F:4-alpha-D-(1-&gt;4)-alpha-D-glucanotrehalose trehalohydrolase activity"/>
    <property type="evidence" value="ECO:0007669"/>
    <property type="project" value="UniProtKB-EC"/>
</dbReference>
<dbReference type="NCBIfam" id="TIGR02402">
    <property type="entry name" value="trehalose_TreZ"/>
    <property type="match status" value="1"/>
</dbReference>
<dbReference type="Gene3D" id="2.60.40.10">
    <property type="entry name" value="Immunoglobulins"/>
    <property type="match status" value="1"/>
</dbReference>
<dbReference type="SUPFAM" id="SSF81296">
    <property type="entry name" value="E set domains"/>
    <property type="match status" value="1"/>
</dbReference>
<dbReference type="AlphaFoldDB" id="A0A917STR7"/>
<dbReference type="Gene3D" id="1.10.10.760">
    <property type="entry name" value="E-set domains of sugar-utilizing enzymes"/>
    <property type="match status" value="1"/>
</dbReference>
<feature type="site" description="Transition state stabilizer" evidence="16">
    <location>
        <position position="380"/>
    </location>
</feature>
<evidence type="ECO:0000256" key="9">
    <source>
        <dbReference type="ARBA" id="ARBA00023295"/>
    </source>
</evidence>
<comment type="subcellular location">
    <subcellularLocation>
        <location evidence="1 15">Cytoplasm</location>
    </subcellularLocation>
</comment>
<dbReference type="Pfam" id="PF00128">
    <property type="entry name" value="Alpha-amylase"/>
    <property type="match status" value="1"/>
</dbReference>
<evidence type="ECO:0000256" key="1">
    <source>
        <dbReference type="ARBA" id="ARBA00004496"/>
    </source>
</evidence>
<protein>
    <recommendedName>
        <fullName evidence="5 13">Malto-oligosyltrehalose trehalohydrolase</fullName>
        <shortName evidence="14">MTHase</shortName>
        <ecNumber evidence="4 13">3.2.1.141</ecNumber>
    </recommendedName>
    <alternativeName>
        <fullName evidence="11 14">4-alpha-D-((1-&gt;4)-alpha-D-glucano)trehalose trehalohydrolase</fullName>
    </alternativeName>
    <alternativeName>
        <fullName evidence="10 14">Maltooligosyl trehalose trehalohydrolase</fullName>
    </alternativeName>
</protein>
<evidence type="ECO:0000259" key="17">
    <source>
        <dbReference type="SMART" id="SM00642"/>
    </source>
</evidence>
<keyword evidence="8" id="KW-0119">Carbohydrate metabolism</keyword>
<feature type="domain" description="Glycosyl hydrolase family 13 catalytic" evidence="17">
    <location>
        <begin position="110"/>
        <end position="446"/>
    </location>
</feature>
<dbReference type="CDD" id="cd02853">
    <property type="entry name" value="E_set_MTHase_like_N"/>
    <property type="match status" value="1"/>
</dbReference>
<dbReference type="PIRSF" id="PIRSF006337">
    <property type="entry name" value="Trehalose_TreZ"/>
    <property type="match status" value="1"/>
</dbReference>
<comment type="caution">
    <text evidence="18">The sequence shown here is derived from an EMBL/GenBank/DDBJ whole genome shotgun (WGS) entry which is preliminary data.</text>
</comment>
<evidence type="ECO:0000313" key="18">
    <source>
        <dbReference type="EMBL" id="GGL97344.1"/>
    </source>
</evidence>
<evidence type="ECO:0000313" key="19">
    <source>
        <dbReference type="Proteomes" id="UP000649829"/>
    </source>
</evidence>
<name>A0A917STR7_9RHOB</name>
<keyword evidence="6" id="KW-0963">Cytoplasm</keyword>
<dbReference type="CDD" id="cd11325">
    <property type="entry name" value="AmyAc_GTHase"/>
    <property type="match status" value="1"/>
</dbReference>
<dbReference type="Gene3D" id="3.20.20.80">
    <property type="entry name" value="Glycosidases"/>
    <property type="match status" value="1"/>
</dbReference>
<evidence type="ECO:0000256" key="6">
    <source>
        <dbReference type="ARBA" id="ARBA00022490"/>
    </source>
</evidence>
<evidence type="ECO:0000256" key="5">
    <source>
        <dbReference type="ARBA" id="ARBA00015938"/>
    </source>
</evidence>
<proteinExistence type="inferred from homology"/>
<reference evidence="18" key="2">
    <citation type="submission" date="2020-09" db="EMBL/GenBank/DDBJ databases">
        <authorList>
            <person name="Sun Q."/>
            <person name="Zhou Y."/>
        </authorList>
    </citation>
    <scope>NUCLEOTIDE SEQUENCE</scope>
    <source>
        <strain evidence="18">CGMCC 1.6293</strain>
    </source>
</reference>
<organism evidence="18 19">
    <name type="scientific">Pseudooceanicola nanhaiensis</name>
    <dbReference type="NCBI Taxonomy" id="375761"/>
    <lineage>
        <taxon>Bacteria</taxon>
        <taxon>Pseudomonadati</taxon>
        <taxon>Pseudomonadota</taxon>
        <taxon>Alphaproteobacteria</taxon>
        <taxon>Rhodobacterales</taxon>
        <taxon>Paracoccaceae</taxon>
        <taxon>Pseudooceanicola</taxon>
    </lineage>
</organism>
<evidence type="ECO:0000256" key="7">
    <source>
        <dbReference type="ARBA" id="ARBA00022801"/>
    </source>
</evidence>
<evidence type="ECO:0000256" key="13">
    <source>
        <dbReference type="NCBIfam" id="TIGR02402"/>
    </source>
</evidence>